<dbReference type="GO" id="GO:0009055">
    <property type="term" value="F:electron transfer activity"/>
    <property type="evidence" value="ECO:0007669"/>
    <property type="project" value="InterPro"/>
</dbReference>
<evidence type="ECO:0000256" key="1">
    <source>
        <dbReference type="ARBA" id="ARBA00022448"/>
    </source>
</evidence>
<feature type="domain" description="Cytochrome c" evidence="7">
    <location>
        <begin position="166"/>
        <end position="255"/>
    </location>
</feature>
<evidence type="ECO:0000256" key="2">
    <source>
        <dbReference type="ARBA" id="ARBA00022617"/>
    </source>
</evidence>
<evidence type="ECO:0000256" key="5">
    <source>
        <dbReference type="ARBA" id="ARBA00023004"/>
    </source>
</evidence>
<comment type="caution">
    <text evidence="8">The sequence shown here is derived from an EMBL/GenBank/DDBJ whole genome shotgun (WGS) entry which is preliminary data.</text>
</comment>
<proteinExistence type="predicted"/>
<dbReference type="EMBL" id="JACIJR010000002">
    <property type="protein sequence ID" value="MBB5728725.1"/>
    <property type="molecule type" value="Genomic_DNA"/>
</dbReference>
<evidence type="ECO:0000256" key="3">
    <source>
        <dbReference type="ARBA" id="ARBA00022723"/>
    </source>
</evidence>
<keyword evidence="4" id="KW-0249">Electron transport</keyword>
<dbReference type="PANTHER" id="PTHR33751:SF9">
    <property type="entry name" value="CYTOCHROME C4"/>
    <property type="match status" value="1"/>
</dbReference>
<evidence type="ECO:0000256" key="4">
    <source>
        <dbReference type="ARBA" id="ARBA00022982"/>
    </source>
</evidence>
<dbReference type="PANTHER" id="PTHR33751">
    <property type="entry name" value="CBB3-TYPE CYTOCHROME C OXIDASE SUBUNIT FIXP"/>
    <property type="match status" value="1"/>
</dbReference>
<accession>A0A7W9BRK3</accession>
<gene>
    <name evidence="8" type="ORF">FHS99_001195</name>
</gene>
<evidence type="ECO:0000256" key="6">
    <source>
        <dbReference type="PROSITE-ProRule" id="PRU00433"/>
    </source>
</evidence>
<evidence type="ECO:0000313" key="8">
    <source>
        <dbReference type="EMBL" id="MBB5728725.1"/>
    </source>
</evidence>
<feature type="domain" description="Cytochrome c" evidence="7">
    <location>
        <begin position="270"/>
        <end position="359"/>
    </location>
</feature>
<dbReference type="InterPro" id="IPR050597">
    <property type="entry name" value="Cytochrome_c_Oxidase_Subunit"/>
</dbReference>
<sequence>MTIRITWRRTLLAIVAAALLGLGIGWSGAINVGASTGHWAVTDWFLHWVMRKSVRTHAALTVDAPATDTTGLASAAGHFAGQCSVCHGAPGERPSPVMQAATPPAPDLAVNARDWTDEQLFWILKHGVKFSGMPAWPVQDRDDEVRRMAAFVRRLPAMTPETYRALAYGPGGRINTGTVRQVADAVPDCARCHGADGQGRGPDVPVLAGQKAAYLEAALRDYATGRRHSGVMQSAAARIDAPTMRGLATLYAAMPRPVVPAAATARDATGDLADAARIVGRGISSLNVPACASCHGMRGRADYPRLDGQKAAYLAARLHAFRGEKGVVDARKSPDIMPTIARRLPEASIDDLARYYATR</sequence>
<feature type="domain" description="Cytochrome c" evidence="7">
    <location>
        <begin position="70"/>
        <end position="156"/>
    </location>
</feature>
<keyword evidence="3 6" id="KW-0479">Metal-binding</keyword>
<dbReference type="GO" id="GO:0046872">
    <property type="term" value="F:metal ion binding"/>
    <property type="evidence" value="ECO:0007669"/>
    <property type="project" value="UniProtKB-KW"/>
</dbReference>
<dbReference type="SUPFAM" id="SSF46626">
    <property type="entry name" value="Cytochrome c"/>
    <property type="match status" value="3"/>
</dbReference>
<dbReference type="PROSITE" id="PS51007">
    <property type="entry name" value="CYTC"/>
    <property type="match status" value="3"/>
</dbReference>
<dbReference type="RefSeq" id="WP_157177435.1">
    <property type="nucleotide sequence ID" value="NZ_BMJP01000001.1"/>
</dbReference>
<dbReference type="OrthoDB" id="9773456at2"/>
<reference evidence="8 9" key="1">
    <citation type="submission" date="2020-08" db="EMBL/GenBank/DDBJ databases">
        <title>Genomic Encyclopedia of Type Strains, Phase IV (KMG-IV): sequencing the most valuable type-strain genomes for metagenomic binning, comparative biology and taxonomic classification.</title>
        <authorList>
            <person name="Goeker M."/>
        </authorList>
    </citation>
    <scope>NUCLEOTIDE SEQUENCE [LARGE SCALE GENOMIC DNA]</scope>
    <source>
        <strain evidence="8 9">DSM 103336</strain>
    </source>
</reference>
<dbReference type="Gene3D" id="1.10.760.10">
    <property type="entry name" value="Cytochrome c-like domain"/>
    <property type="match status" value="3"/>
</dbReference>
<keyword evidence="1" id="KW-0813">Transport</keyword>
<dbReference type="Pfam" id="PF13442">
    <property type="entry name" value="Cytochrome_CBB3"/>
    <property type="match status" value="1"/>
</dbReference>
<name>A0A7W9BRK3_9SPHN</name>
<dbReference type="InterPro" id="IPR036909">
    <property type="entry name" value="Cyt_c-like_dom_sf"/>
</dbReference>
<keyword evidence="9" id="KW-1185">Reference proteome</keyword>
<keyword evidence="5 6" id="KW-0408">Iron</keyword>
<evidence type="ECO:0000313" key="9">
    <source>
        <dbReference type="Proteomes" id="UP000546701"/>
    </source>
</evidence>
<protein>
    <submittedName>
        <fullName evidence="8">Cytochrome c553</fullName>
    </submittedName>
</protein>
<keyword evidence="2 6" id="KW-0349">Heme</keyword>
<dbReference type="Pfam" id="PF00034">
    <property type="entry name" value="Cytochrom_C"/>
    <property type="match status" value="2"/>
</dbReference>
<dbReference type="Proteomes" id="UP000546701">
    <property type="component" value="Unassembled WGS sequence"/>
</dbReference>
<dbReference type="AlphaFoldDB" id="A0A7W9BRK3"/>
<dbReference type="GO" id="GO:0020037">
    <property type="term" value="F:heme binding"/>
    <property type="evidence" value="ECO:0007669"/>
    <property type="project" value="InterPro"/>
</dbReference>
<evidence type="ECO:0000259" key="7">
    <source>
        <dbReference type="PROSITE" id="PS51007"/>
    </source>
</evidence>
<organism evidence="8 9">
    <name type="scientific">Sphingomonas prati</name>
    <dbReference type="NCBI Taxonomy" id="1843237"/>
    <lineage>
        <taxon>Bacteria</taxon>
        <taxon>Pseudomonadati</taxon>
        <taxon>Pseudomonadota</taxon>
        <taxon>Alphaproteobacteria</taxon>
        <taxon>Sphingomonadales</taxon>
        <taxon>Sphingomonadaceae</taxon>
        <taxon>Sphingomonas</taxon>
    </lineage>
</organism>
<dbReference type="InterPro" id="IPR009056">
    <property type="entry name" value="Cyt_c-like_dom"/>
</dbReference>